<proteinExistence type="predicted"/>
<dbReference type="EMBL" id="JACCBK010000001">
    <property type="protein sequence ID" value="NYD87771.1"/>
    <property type="molecule type" value="Genomic_DNA"/>
</dbReference>
<dbReference type="AlphaFoldDB" id="A0A7Y9JZC1"/>
<gene>
    <name evidence="1" type="ORF">BKA21_003320</name>
</gene>
<sequence length="46" mass="4840">MGGLWAPDSRACQGCGAIVSDALRTAHEAFHARVERPTEETENAGA</sequence>
<evidence type="ECO:0000313" key="1">
    <source>
        <dbReference type="EMBL" id="NYD87771.1"/>
    </source>
</evidence>
<name>A0A7Y9JZC1_9CELL</name>
<protein>
    <submittedName>
        <fullName evidence="1">Uncharacterized protein</fullName>
    </submittedName>
</protein>
<organism evidence="1 2">
    <name type="scientific">Cellulomonas oligotrophica</name>
    <dbReference type="NCBI Taxonomy" id="931536"/>
    <lineage>
        <taxon>Bacteria</taxon>
        <taxon>Bacillati</taxon>
        <taxon>Actinomycetota</taxon>
        <taxon>Actinomycetes</taxon>
        <taxon>Micrococcales</taxon>
        <taxon>Cellulomonadaceae</taxon>
        <taxon>Cellulomonas</taxon>
    </lineage>
</organism>
<evidence type="ECO:0000313" key="2">
    <source>
        <dbReference type="Proteomes" id="UP000577956"/>
    </source>
</evidence>
<reference evidence="1 2" key="1">
    <citation type="submission" date="2020-07" db="EMBL/GenBank/DDBJ databases">
        <title>Sequencing the genomes of 1000 actinobacteria strains.</title>
        <authorList>
            <person name="Klenk H.-P."/>
        </authorList>
    </citation>
    <scope>NUCLEOTIDE SEQUENCE [LARGE SCALE GENOMIC DNA]</scope>
    <source>
        <strain evidence="1 2">DSM 24482</strain>
    </source>
</reference>
<dbReference type="Proteomes" id="UP000577956">
    <property type="component" value="Unassembled WGS sequence"/>
</dbReference>
<comment type="caution">
    <text evidence="1">The sequence shown here is derived from an EMBL/GenBank/DDBJ whole genome shotgun (WGS) entry which is preliminary data.</text>
</comment>
<accession>A0A7Y9JZC1</accession>